<dbReference type="CDD" id="cd19543">
    <property type="entry name" value="DCL_NRPS"/>
    <property type="match status" value="1"/>
</dbReference>
<evidence type="ECO:0000259" key="3">
    <source>
        <dbReference type="Pfam" id="PF00668"/>
    </source>
</evidence>
<reference evidence="5" key="2">
    <citation type="submission" date="2008-12" db="EMBL/GenBank/DDBJ databases">
        <title>Annotation of Streptomyces roseosporus strain NRRL 15998.</title>
        <authorList>
            <consortium name="The Broad Institute Genome Sequencing Platform"/>
            <consortium name="Broad Institute Microbial Sequencing Center"/>
            <person name="Fischbach M."/>
            <person name="Ward D."/>
            <person name="Young S."/>
            <person name="Kodira C.D."/>
            <person name="Zeng Q."/>
            <person name="Koehrsen M."/>
            <person name="Godfrey P."/>
            <person name="Alvarado L."/>
            <person name="Berlin A.M."/>
            <person name="Borenstein D."/>
            <person name="Chen Z."/>
            <person name="Engels R."/>
            <person name="Freedman E."/>
            <person name="Gellesch M."/>
            <person name="Goldberg J."/>
            <person name="Griggs A."/>
            <person name="Gujja S."/>
            <person name="Heiman D.I."/>
            <person name="Hepburn T.A."/>
            <person name="Howarth C."/>
            <person name="Jen D."/>
            <person name="Larson L."/>
            <person name="Lewis B."/>
            <person name="Mehta T."/>
            <person name="Park D."/>
            <person name="Pearson M."/>
            <person name="Roberts A."/>
            <person name="Saif S."/>
            <person name="Shea T.D."/>
            <person name="Shenoy N."/>
            <person name="Sisk P."/>
            <person name="Stolte C."/>
            <person name="Sykes S.N."/>
            <person name="Walk T."/>
            <person name="White J."/>
            <person name="Yandava C."/>
            <person name="Straight P."/>
            <person name="Clardy J."/>
            <person name="Hung D."/>
            <person name="Kolter R."/>
            <person name="Mekalanos J."/>
            <person name="Walker S."/>
            <person name="Walsh C.T."/>
            <person name="Wieland B.L.C."/>
            <person name="Ilzarbe M."/>
            <person name="Galagan J."/>
            <person name="Nusbaum C."/>
            <person name="Birren B."/>
        </authorList>
    </citation>
    <scope>NUCLEOTIDE SEQUENCE [LARGE SCALE GENOMIC DNA]</scope>
    <source>
        <strain evidence="5">NRRL 15998</strain>
    </source>
</reference>
<feature type="compositionally biased region" description="Basic residues" evidence="1">
    <location>
        <begin position="43"/>
        <end position="65"/>
    </location>
</feature>
<dbReference type="PANTHER" id="PTHR45527:SF1">
    <property type="entry name" value="FATTY ACID SYNTHASE"/>
    <property type="match status" value="1"/>
</dbReference>
<dbReference type="SUPFAM" id="SSF52777">
    <property type="entry name" value="CoA-dependent acyltransferases"/>
    <property type="match status" value="2"/>
</dbReference>
<dbReference type="GO" id="GO:0031177">
    <property type="term" value="F:phosphopantetheine binding"/>
    <property type="evidence" value="ECO:0007669"/>
    <property type="project" value="TreeGrafter"/>
</dbReference>
<feature type="compositionally biased region" description="Pro residues" evidence="1">
    <location>
        <begin position="205"/>
        <end position="214"/>
    </location>
</feature>
<organism evidence="4 5">
    <name type="scientific">Streptomyces filamentosus NRRL 15998</name>
    <dbReference type="NCBI Taxonomy" id="457431"/>
    <lineage>
        <taxon>Bacteria</taxon>
        <taxon>Bacillati</taxon>
        <taxon>Actinomycetota</taxon>
        <taxon>Actinomycetes</taxon>
        <taxon>Kitasatosporales</taxon>
        <taxon>Streptomycetaceae</taxon>
        <taxon>Streptomyces</taxon>
    </lineage>
</organism>
<name>D6AU59_STRFL</name>
<dbReference type="Gene3D" id="3.40.50.12780">
    <property type="entry name" value="N-terminal domain of ligase-like"/>
    <property type="match status" value="1"/>
</dbReference>
<dbReference type="Proteomes" id="UP000003986">
    <property type="component" value="Unassembled WGS sequence"/>
</dbReference>
<dbReference type="Pfam" id="PF00668">
    <property type="entry name" value="Condensation"/>
    <property type="match status" value="1"/>
</dbReference>
<feature type="compositionally biased region" description="Basic residues" evidence="1">
    <location>
        <begin position="77"/>
        <end position="106"/>
    </location>
</feature>
<gene>
    <name evidence="4" type="ORF">SSGG_05586</name>
</gene>
<dbReference type="EMBL" id="DS999644">
    <property type="protein sequence ID" value="EFE78219.2"/>
    <property type="molecule type" value="Genomic_DNA"/>
</dbReference>
<dbReference type="GO" id="GO:0005737">
    <property type="term" value="C:cytoplasm"/>
    <property type="evidence" value="ECO:0007669"/>
    <property type="project" value="TreeGrafter"/>
</dbReference>
<feature type="compositionally biased region" description="Polar residues" evidence="1">
    <location>
        <begin position="125"/>
        <end position="141"/>
    </location>
</feature>
<accession>D6AU59</accession>
<evidence type="ECO:0000256" key="1">
    <source>
        <dbReference type="SAM" id="MobiDB-lite"/>
    </source>
</evidence>
<proteinExistence type="predicted"/>
<dbReference type="Gene3D" id="3.30.559.30">
    <property type="entry name" value="Nonribosomal peptide synthetase, condensation domain"/>
    <property type="match status" value="1"/>
</dbReference>
<evidence type="ECO:0000313" key="5">
    <source>
        <dbReference type="Proteomes" id="UP000003986"/>
    </source>
</evidence>
<feature type="compositionally biased region" description="Basic residues" evidence="1">
    <location>
        <begin position="236"/>
        <end position="248"/>
    </location>
</feature>
<feature type="compositionally biased region" description="Basic residues" evidence="1">
    <location>
        <begin position="26"/>
        <end position="35"/>
    </location>
</feature>
<feature type="compositionally biased region" description="Basic residues" evidence="1">
    <location>
        <begin position="256"/>
        <end position="281"/>
    </location>
</feature>
<dbReference type="GO" id="GO:0003824">
    <property type="term" value="F:catalytic activity"/>
    <property type="evidence" value="ECO:0007669"/>
    <property type="project" value="InterPro"/>
</dbReference>
<evidence type="ECO:0000259" key="2">
    <source>
        <dbReference type="Pfam" id="PF00501"/>
    </source>
</evidence>
<dbReference type="PANTHER" id="PTHR45527">
    <property type="entry name" value="NONRIBOSOMAL PEPTIDE SYNTHETASE"/>
    <property type="match status" value="1"/>
</dbReference>
<dbReference type="AlphaFoldDB" id="D6AU59"/>
<dbReference type="InterPro" id="IPR023213">
    <property type="entry name" value="CAT-like_dom_sf"/>
</dbReference>
<protein>
    <submittedName>
        <fullName evidence="4">Non-ribosomal peptide synthetase</fullName>
    </submittedName>
</protein>
<dbReference type="GO" id="GO:0043041">
    <property type="term" value="P:amino acid activation for nonribosomal peptide biosynthetic process"/>
    <property type="evidence" value="ECO:0007669"/>
    <property type="project" value="TreeGrafter"/>
</dbReference>
<dbReference type="SUPFAM" id="SSF56801">
    <property type="entry name" value="Acetyl-CoA synthetase-like"/>
    <property type="match status" value="1"/>
</dbReference>
<sequence length="878" mass="99481">MVGDSRRCGPTAGTTRPGPDTGRLRPTPHPHPHPPRHLDHRSTHQRHQNLPHRGQRSTPHRHGTRRAGLAPPPPTPRLHRPPRRRRPRPRRHHRHQRPLPHHRLVHHPLPPTPRTPRHQLGRTMGSRTSNRNSTQTHQRTNPSPPRPRHRLRTATPPQPHHHPNTHQHTPTPDRLQLPRPLHHHHSQRLGTRPRTRRILRRRRPPTPPRPPPRTQRPHPGHPPRPTPHRPLDLGRRHLLRTRHPRPRPHLVQSPRNPRHTRPNTRHRRTHTLRPPLRHPHPGRPGPIPRRARRSMGDLTVEKTLRSKPRIENVLPLTALQEGLVFHAAYDDRAPDVYNVQLGIDLEGPLDGGVLRAAAEALLDRHGNLRISVRRRPQGDSVQVVQSHVVLPWTEAVVGNEAEADAIARADRERRFTLSTAPLLRFTLVRLGHNRHRFLFTTHHLLLDGWSMPLLMQELFTLYGNHADPRSLPPATPYENYFRWLTAQDTPTAETAWRTALTGLDEPTRLTPHADSHASVTPHHRVVALPPELTQTLTGQARRHELTLSTVVQVAWGLLLARLTGRQDVVFGATVSGRSPEVPGIETMIGLFINTLPVRVRLQPDETLLNLATRLQREQAELSAHQHLGMADIQRQTDITGELFDTLVVFENYPLDPEALSEAHGLRVTGLHPHNDVHYPLALIALPGDRLTLDFTYRPDLYSESDIDDLVKRFTRVLTSVAEATPRLLTRDVGLLTPEEQRQAVTEFNDTAREVTTAAVHELFEEQARRSPEAVAVVFEDEEVSYARLNASADDLARTLQSLGAGPEHLVALLVPRSVEMVASMLAVLKTGAAYLPIDPDYPRDRIAYMLDDAAPALVVVTDATQHLVEATGRPRVLV</sequence>
<dbReference type="InterPro" id="IPR000873">
    <property type="entry name" value="AMP-dep_synth/lig_dom"/>
</dbReference>
<evidence type="ECO:0000313" key="4">
    <source>
        <dbReference type="EMBL" id="EFE78219.2"/>
    </source>
</evidence>
<feature type="domain" description="Condensation" evidence="3">
    <location>
        <begin position="311"/>
        <end position="742"/>
    </location>
</feature>
<reference evidence="5" key="1">
    <citation type="submission" date="2008-10" db="EMBL/GenBank/DDBJ databases">
        <authorList>
            <person name="Molnar K."/>
        </authorList>
    </citation>
    <scope>NUCLEOTIDE SEQUENCE [LARGE SCALE GENOMIC DNA]</scope>
    <source>
        <strain evidence="5">NRRL 15998</strain>
    </source>
</reference>
<dbReference type="GO" id="GO:0044550">
    <property type="term" value="P:secondary metabolite biosynthetic process"/>
    <property type="evidence" value="ECO:0007669"/>
    <property type="project" value="TreeGrafter"/>
</dbReference>
<dbReference type="InterPro" id="IPR001242">
    <property type="entry name" value="Condensation_dom"/>
</dbReference>
<dbReference type="GO" id="GO:0008610">
    <property type="term" value="P:lipid biosynthetic process"/>
    <property type="evidence" value="ECO:0007669"/>
    <property type="project" value="UniProtKB-ARBA"/>
</dbReference>
<dbReference type="InterPro" id="IPR042099">
    <property type="entry name" value="ANL_N_sf"/>
</dbReference>
<feature type="compositionally biased region" description="Low complexity" evidence="1">
    <location>
        <begin position="166"/>
        <end position="179"/>
    </location>
</feature>
<dbReference type="Gene3D" id="3.30.559.10">
    <property type="entry name" value="Chloramphenicol acetyltransferase-like domain"/>
    <property type="match status" value="1"/>
</dbReference>
<feature type="compositionally biased region" description="Basic residues" evidence="1">
    <location>
        <begin position="180"/>
        <end position="204"/>
    </location>
</feature>
<feature type="region of interest" description="Disordered" evidence="1">
    <location>
        <begin position="1"/>
        <end position="293"/>
    </location>
</feature>
<feature type="domain" description="AMP-dependent synthetase/ligase" evidence="2">
    <location>
        <begin position="763"/>
        <end position="870"/>
    </location>
</feature>
<dbReference type="Pfam" id="PF00501">
    <property type="entry name" value="AMP-binding"/>
    <property type="match status" value="1"/>
</dbReference>